<comment type="subcellular location">
    <subcellularLocation>
        <location evidence="1">Secreted</location>
    </subcellularLocation>
</comment>
<evidence type="ECO:0000313" key="5">
    <source>
        <dbReference type="Proteomes" id="UP001595904"/>
    </source>
</evidence>
<dbReference type="SUPFAM" id="SSF88713">
    <property type="entry name" value="Glycoside hydrolase/deacetylase"/>
    <property type="match status" value="1"/>
</dbReference>
<feature type="domain" description="NodB homology" evidence="3">
    <location>
        <begin position="84"/>
        <end position="267"/>
    </location>
</feature>
<dbReference type="Gene3D" id="3.20.20.370">
    <property type="entry name" value="Glycoside hydrolase/deacetylase"/>
    <property type="match status" value="1"/>
</dbReference>
<evidence type="ECO:0000313" key="4">
    <source>
        <dbReference type="EMBL" id="MFC4313379.1"/>
    </source>
</evidence>
<evidence type="ECO:0000259" key="3">
    <source>
        <dbReference type="Pfam" id="PF01522"/>
    </source>
</evidence>
<evidence type="ECO:0000256" key="1">
    <source>
        <dbReference type="ARBA" id="ARBA00004613"/>
    </source>
</evidence>
<dbReference type="InterPro" id="IPR002509">
    <property type="entry name" value="NODB_dom"/>
</dbReference>
<keyword evidence="5" id="KW-1185">Reference proteome</keyword>
<evidence type="ECO:0000256" key="2">
    <source>
        <dbReference type="ARBA" id="ARBA00022729"/>
    </source>
</evidence>
<dbReference type="InterPro" id="IPR051398">
    <property type="entry name" value="Polysacch_Deacetylase"/>
</dbReference>
<gene>
    <name evidence="4" type="ORF">ACFPN2_30160</name>
</gene>
<dbReference type="InterPro" id="IPR011330">
    <property type="entry name" value="Glyco_hydro/deAcase_b/a-brl"/>
</dbReference>
<dbReference type="PANTHER" id="PTHR34216">
    <property type="match status" value="1"/>
</dbReference>
<keyword evidence="2" id="KW-0732">Signal</keyword>
<accession>A0ABV8T3V0</accession>
<dbReference type="RefSeq" id="WP_380603644.1">
    <property type="nucleotide sequence ID" value="NZ_JBHSDU010000015.1"/>
</dbReference>
<proteinExistence type="predicted"/>
<protein>
    <submittedName>
        <fullName evidence="4">Polysaccharide deacetylase family protein</fullName>
    </submittedName>
</protein>
<organism evidence="4 5">
    <name type="scientific">Steroidobacter flavus</name>
    <dbReference type="NCBI Taxonomy" id="1842136"/>
    <lineage>
        <taxon>Bacteria</taxon>
        <taxon>Pseudomonadati</taxon>
        <taxon>Pseudomonadota</taxon>
        <taxon>Gammaproteobacteria</taxon>
        <taxon>Steroidobacterales</taxon>
        <taxon>Steroidobacteraceae</taxon>
        <taxon>Steroidobacter</taxon>
    </lineage>
</organism>
<dbReference type="EMBL" id="JBHSDU010000015">
    <property type="protein sequence ID" value="MFC4313379.1"/>
    <property type="molecule type" value="Genomic_DNA"/>
</dbReference>
<sequence length="319" mass="36176">MRFLKSGLKKAVGGAVRRLPALRRSMTQGLNVFLFHDVTDEPSPFNAQYALAVSRATFRRQAAWIRDNFEVIHPARLFDQSVLPPRAALITFDDGFLGTFENGLEILRDMQLPSVVFVNMRAVLEQTPILSVVACYLNQHVPEFAGFADSVGLRRPYHLTLTPKLLAEFEQRSGALDRAAVLDYQGQFADLQTMRKWSDARWVLYGSHLFDHWNVRALDSVEFQHHYQSNERALAQFDNRANLFAFPNGQPVSCFSDSDVEQLRQLGAGRVFSARGGVNRDSTQYLLSRCGLGEQDADEDGIWFRMGRAAAEDAFNRRR</sequence>
<dbReference type="Pfam" id="PF01522">
    <property type="entry name" value="Polysacc_deac_1"/>
    <property type="match status" value="1"/>
</dbReference>
<comment type="caution">
    <text evidence="4">The sequence shown here is derived from an EMBL/GenBank/DDBJ whole genome shotgun (WGS) entry which is preliminary data.</text>
</comment>
<dbReference type="Proteomes" id="UP001595904">
    <property type="component" value="Unassembled WGS sequence"/>
</dbReference>
<reference evidence="5" key="1">
    <citation type="journal article" date="2019" name="Int. J. Syst. Evol. Microbiol.">
        <title>The Global Catalogue of Microorganisms (GCM) 10K type strain sequencing project: providing services to taxonomists for standard genome sequencing and annotation.</title>
        <authorList>
            <consortium name="The Broad Institute Genomics Platform"/>
            <consortium name="The Broad Institute Genome Sequencing Center for Infectious Disease"/>
            <person name="Wu L."/>
            <person name="Ma J."/>
        </authorList>
    </citation>
    <scope>NUCLEOTIDE SEQUENCE [LARGE SCALE GENOMIC DNA]</scope>
    <source>
        <strain evidence="5">CGMCC 1.10759</strain>
    </source>
</reference>
<name>A0ABV8T3V0_9GAMM</name>
<dbReference type="PANTHER" id="PTHR34216:SF3">
    <property type="entry name" value="POLY-BETA-1,6-N-ACETYL-D-GLUCOSAMINE N-DEACETYLASE"/>
    <property type="match status" value="1"/>
</dbReference>